<accession>A0A1V3X0L0</accession>
<sequence length="256" mass="27745">MNLDRITNPLRLAKGPHQPGTGAGCAMNVISYINGDSKITDYPACSARPLAAFVQSCNDLLAGPGGYLTPENSIIALDLGWQTVGTAGVSRRVVHAWVAELLTSPTWGLVRYAKITTIKAIADIAELHRRVAHGTRPSLTRWRTAYDIAMGEASAFVPASNPAGFYALQATHQSTELVEDRRQATLDAITGSALRAHMLGTGIDSPIRYALVTSEAIQSWRRLAGLPQPKRAARHQLTGAETRRNDRARRLTRRSA</sequence>
<organism evidence="3 4">
    <name type="scientific">Mycobacterium kansasii</name>
    <dbReference type="NCBI Taxonomy" id="1768"/>
    <lineage>
        <taxon>Bacteria</taxon>
        <taxon>Bacillati</taxon>
        <taxon>Actinomycetota</taxon>
        <taxon>Actinomycetes</taxon>
        <taxon>Mycobacteriales</taxon>
        <taxon>Mycobacteriaceae</taxon>
        <taxon>Mycobacterium</taxon>
    </lineage>
</organism>
<dbReference type="EMBL" id="AP023343">
    <property type="protein sequence ID" value="BCI85012.1"/>
    <property type="molecule type" value="Genomic_DNA"/>
</dbReference>
<name>A0A1V3X0L0_MYCKA</name>
<evidence type="ECO:0000313" key="3">
    <source>
        <dbReference type="EMBL" id="OOK72598.1"/>
    </source>
</evidence>
<dbReference type="AlphaFoldDB" id="A0A1V3X0L0"/>
<reference evidence="3 4" key="1">
    <citation type="submission" date="2017-02" db="EMBL/GenBank/DDBJ databases">
        <title>Complete genome sequences of Mycobacterium kansasii strains isolated from rhesus macaques.</title>
        <authorList>
            <person name="Panda A."/>
            <person name="Nagaraj S."/>
            <person name="Zhao X."/>
            <person name="Tettelin H."/>
            <person name="Detolla L.J."/>
        </authorList>
    </citation>
    <scope>NUCLEOTIDE SEQUENCE [LARGE SCALE GENOMIC DNA]</scope>
    <source>
        <strain evidence="3 4">11-3469</strain>
    </source>
</reference>
<dbReference type="Proteomes" id="UP000188532">
    <property type="component" value="Unassembled WGS sequence"/>
</dbReference>
<dbReference type="Proteomes" id="UP000516380">
    <property type="component" value="Chromosome"/>
</dbReference>
<proteinExistence type="predicted"/>
<dbReference type="EMBL" id="MVBN01000005">
    <property type="protein sequence ID" value="OOK72598.1"/>
    <property type="molecule type" value="Genomic_DNA"/>
</dbReference>
<dbReference type="RefSeq" id="WP_023368506.1">
    <property type="nucleotide sequence ID" value="NZ_BLYZ01000003.1"/>
</dbReference>
<keyword evidence="5" id="KW-1185">Reference proteome</keyword>
<dbReference type="PROSITE" id="PS51257">
    <property type="entry name" value="PROKAR_LIPOPROTEIN"/>
    <property type="match status" value="1"/>
</dbReference>
<evidence type="ECO:0000313" key="4">
    <source>
        <dbReference type="Proteomes" id="UP000188532"/>
    </source>
</evidence>
<evidence type="ECO:0000313" key="2">
    <source>
        <dbReference type="EMBL" id="BCI85012.1"/>
    </source>
</evidence>
<feature type="region of interest" description="Disordered" evidence="1">
    <location>
        <begin position="229"/>
        <end position="256"/>
    </location>
</feature>
<dbReference type="STRING" id="1768.B1T50_12380"/>
<gene>
    <name evidence="3" type="ORF">BZL29_4910</name>
    <name evidence="2" type="ORF">NIIDMKKI_02180</name>
</gene>
<dbReference type="GeneID" id="29700716"/>
<evidence type="ECO:0000256" key="1">
    <source>
        <dbReference type="SAM" id="MobiDB-lite"/>
    </source>
</evidence>
<evidence type="ECO:0000313" key="5">
    <source>
        <dbReference type="Proteomes" id="UP000516380"/>
    </source>
</evidence>
<protein>
    <submittedName>
        <fullName evidence="3">Uncharacterized protein</fullName>
    </submittedName>
</protein>
<reference evidence="2 5" key="2">
    <citation type="submission" date="2020-07" db="EMBL/GenBank/DDBJ databases">
        <title>Mycobacterium kansasii (former subtype) with zoonotic potential isolated from diseased indoor pet cat, Japan.</title>
        <authorList>
            <person name="Fukano H."/>
            <person name="Terazono T."/>
            <person name="Hoshino Y."/>
        </authorList>
    </citation>
    <scope>NUCLEOTIDE SEQUENCE [LARGE SCALE GENOMIC DNA]</scope>
    <source>
        <strain evidence="2 5">Kuro-I</strain>
    </source>
</reference>